<keyword evidence="11" id="KW-0732">Signal</keyword>
<evidence type="ECO:0000256" key="6">
    <source>
        <dbReference type="ARBA" id="ARBA00023122"/>
    </source>
</evidence>
<feature type="transmembrane region" description="Helical" evidence="10">
    <location>
        <begin position="119"/>
        <end position="140"/>
    </location>
</feature>
<dbReference type="InterPro" id="IPR002550">
    <property type="entry name" value="CNNM"/>
</dbReference>
<dbReference type="Gene3D" id="3.10.580.10">
    <property type="entry name" value="CBS-domain"/>
    <property type="match status" value="1"/>
</dbReference>
<dbReference type="InterPro" id="IPR000644">
    <property type="entry name" value="CBS_dom"/>
</dbReference>
<comment type="similarity">
    <text evidence="2">Belongs to the UPF0053 family.</text>
</comment>
<evidence type="ECO:0000313" key="14">
    <source>
        <dbReference type="EMBL" id="MVB10684.1"/>
    </source>
</evidence>
<dbReference type="EMBL" id="CP060286">
    <property type="protein sequence ID" value="QNK40883.1"/>
    <property type="molecule type" value="Genomic_DNA"/>
</dbReference>
<feature type="transmembrane region" description="Helical" evidence="10">
    <location>
        <begin position="87"/>
        <end position="107"/>
    </location>
</feature>
<evidence type="ECO:0000313" key="17">
    <source>
        <dbReference type="Proteomes" id="UP000515909"/>
    </source>
</evidence>
<dbReference type="AlphaFoldDB" id="A0A6N8HXV0"/>
<accession>A0A6N8HXV0</accession>
<keyword evidence="4" id="KW-0677">Repeat</keyword>
<evidence type="ECO:0000259" key="12">
    <source>
        <dbReference type="PROSITE" id="PS51371"/>
    </source>
</evidence>
<feature type="domain" description="CBS" evidence="12">
    <location>
        <begin position="201"/>
        <end position="260"/>
    </location>
</feature>
<dbReference type="FunFam" id="3.10.580.10:FF:000002">
    <property type="entry name" value="Magnesium/cobalt efflux protein CorC"/>
    <property type="match status" value="1"/>
</dbReference>
<evidence type="ECO:0000313" key="16">
    <source>
        <dbReference type="Proteomes" id="UP000469440"/>
    </source>
</evidence>
<dbReference type="SUPFAM" id="SSF56176">
    <property type="entry name" value="FAD-binding/transporter-associated domain-like"/>
    <property type="match status" value="1"/>
</dbReference>
<dbReference type="InterPro" id="IPR046342">
    <property type="entry name" value="CBS_dom_sf"/>
</dbReference>
<keyword evidence="7 9" id="KW-0472">Membrane</keyword>
<dbReference type="InterPro" id="IPR016169">
    <property type="entry name" value="FAD-bd_PCMH_sub2"/>
</dbReference>
<feature type="domain" description="CBS" evidence="12">
    <location>
        <begin position="264"/>
        <end position="324"/>
    </location>
</feature>
<reference evidence="15 17" key="2">
    <citation type="submission" date="2020-08" db="EMBL/GenBank/DDBJ databases">
        <title>The isolate Caproiciproducens sp. 7D4C2 produces n-caproate at mildly acidic conditions from hexoses: genome and rBOX comparison with related strains and chain-elongating bacteria.</title>
        <authorList>
            <person name="Esquivel-Elizondo S."/>
            <person name="Bagci C."/>
            <person name="Temovska M."/>
            <person name="Jeon B.S."/>
            <person name="Bessarab I."/>
            <person name="Williams R.B.H."/>
            <person name="Huson D.H."/>
            <person name="Angenent L.T."/>
        </authorList>
    </citation>
    <scope>NUCLEOTIDE SEQUENCE [LARGE SCALE GENOMIC DNA]</scope>
    <source>
        <strain evidence="15 17">7D4C2</strain>
    </source>
</reference>
<accession>A0A7G8TB92</accession>
<dbReference type="Proteomes" id="UP000469440">
    <property type="component" value="Unassembled WGS sequence"/>
</dbReference>
<feature type="transmembrane region" description="Helical" evidence="10">
    <location>
        <begin position="57"/>
        <end position="80"/>
    </location>
</feature>
<feature type="domain" description="CNNM transmembrane" evidence="13">
    <location>
        <begin position="1"/>
        <end position="185"/>
    </location>
</feature>
<dbReference type="SMART" id="SM00116">
    <property type="entry name" value="CBS"/>
    <property type="match status" value="2"/>
</dbReference>
<keyword evidence="3 9" id="KW-0812">Transmembrane</keyword>
<dbReference type="CDD" id="cd04590">
    <property type="entry name" value="CBS_pair_CorC_HlyC_assoc"/>
    <property type="match status" value="1"/>
</dbReference>
<evidence type="ECO:0000259" key="13">
    <source>
        <dbReference type="PROSITE" id="PS51846"/>
    </source>
</evidence>
<evidence type="ECO:0000256" key="7">
    <source>
        <dbReference type="ARBA" id="ARBA00023136"/>
    </source>
</evidence>
<evidence type="ECO:0000256" key="11">
    <source>
        <dbReference type="SAM" id="SignalP"/>
    </source>
</evidence>
<keyword evidence="5 9" id="KW-1133">Transmembrane helix</keyword>
<dbReference type="PANTHER" id="PTHR22777">
    <property type="entry name" value="HEMOLYSIN-RELATED"/>
    <property type="match status" value="1"/>
</dbReference>
<dbReference type="SUPFAM" id="SSF54631">
    <property type="entry name" value="CBS-domain pair"/>
    <property type="match status" value="1"/>
</dbReference>
<dbReference type="Pfam" id="PF01595">
    <property type="entry name" value="CNNM"/>
    <property type="match status" value="1"/>
</dbReference>
<dbReference type="Pfam" id="PF00571">
    <property type="entry name" value="CBS"/>
    <property type="match status" value="2"/>
</dbReference>
<sequence length="422" mass="47212">MTYQILLILAFTLMSAFFSASETAFTTLNKVRIKSLANNGNARAAAAFHLAENYDSLLSTILIGNNIVNIAGASIATIVFTNLYGSAGITISTAAMTVIVLILGEISPKFLAKESPESFALSATPALTFFVFLFTPLNYLSSWWKKLLGHLFKRKDEKKVTQEELMTFVDEAQNDGGIDERNGELIRSAIEFNDLDANDILTPRVNIVAVDQKMPMEKITELFLNTNYSRLPVYEESIDNIVGMIHEKDYFRALHRGEPSVSQIVKKVSYVGTGMKISDLLRLLQQVKTHMAVVVDEFGGTEGIVTMEDILEELVGDIWDEHDEVIDYFKKIDDLTYEVNCAANLDDMFDFFDLKKSDDEFDSVTVSGWVMEQLGKIPAAGDNFEFQKIKITVLKAAARHATMVTFLLPCPINEEQDRRSSE</sequence>
<dbReference type="InterPro" id="IPR005170">
    <property type="entry name" value="Transptr-assoc_dom"/>
</dbReference>
<dbReference type="Proteomes" id="UP000515909">
    <property type="component" value="Chromosome"/>
</dbReference>
<dbReference type="OrthoDB" id="9798188at2"/>
<evidence type="ECO:0000256" key="5">
    <source>
        <dbReference type="ARBA" id="ARBA00022989"/>
    </source>
</evidence>
<evidence type="ECO:0000313" key="15">
    <source>
        <dbReference type="EMBL" id="QNK40883.1"/>
    </source>
</evidence>
<evidence type="ECO:0000256" key="3">
    <source>
        <dbReference type="ARBA" id="ARBA00022692"/>
    </source>
</evidence>
<protein>
    <submittedName>
        <fullName evidence="15">HlyC/CorC family transporter</fullName>
    </submittedName>
</protein>
<evidence type="ECO:0000256" key="9">
    <source>
        <dbReference type="PROSITE-ProRule" id="PRU01193"/>
    </source>
</evidence>
<keyword evidence="6 8" id="KW-0129">CBS domain</keyword>
<dbReference type="KEGG" id="cfem:HCR03_00710"/>
<dbReference type="PROSITE" id="PS51846">
    <property type="entry name" value="CNNM"/>
    <property type="match status" value="1"/>
</dbReference>
<evidence type="ECO:0000256" key="4">
    <source>
        <dbReference type="ARBA" id="ARBA00022737"/>
    </source>
</evidence>
<dbReference type="InterPro" id="IPR036318">
    <property type="entry name" value="FAD-bd_PCMH-like_sf"/>
</dbReference>
<dbReference type="GO" id="GO:0050660">
    <property type="term" value="F:flavin adenine dinucleotide binding"/>
    <property type="evidence" value="ECO:0007669"/>
    <property type="project" value="InterPro"/>
</dbReference>
<name>A0A6N8HXV0_9FIRM</name>
<reference evidence="14 16" key="1">
    <citation type="submission" date="2019-09" db="EMBL/GenBank/DDBJ databases">
        <title>Genome sequence of Clostridium sp. EA1.</title>
        <authorList>
            <person name="Poehlein A."/>
            <person name="Bengelsdorf F.R."/>
            <person name="Daniel R."/>
        </authorList>
    </citation>
    <scope>NUCLEOTIDE SEQUENCE [LARGE SCALE GENOMIC DNA]</scope>
    <source>
        <strain evidence="14 16">EA1</strain>
    </source>
</reference>
<dbReference type="PANTHER" id="PTHR22777:SF17">
    <property type="entry name" value="UPF0053 PROTEIN SLL0260"/>
    <property type="match status" value="1"/>
</dbReference>
<comment type="subcellular location">
    <subcellularLocation>
        <location evidence="1">Membrane</location>
        <topology evidence="1">Multi-pass membrane protein</topology>
    </subcellularLocation>
</comment>
<keyword evidence="16" id="KW-1185">Reference proteome</keyword>
<proteinExistence type="inferred from homology"/>
<dbReference type="SMART" id="SM01091">
    <property type="entry name" value="CorC_HlyC"/>
    <property type="match status" value="1"/>
</dbReference>
<gene>
    <name evidence="14" type="ORF">CAFE_13800</name>
    <name evidence="15" type="ORF">HCR03_00710</name>
</gene>
<dbReference type="EMBL" id="VWXL01000047">
    <property type="protein sequence ID" value="MVB10684.1"/>
    <property type="molecule type" value="Genomic_DNA"/>
</dbReference>
<dbReference type="GO" id="GO:0005886">
    <property type="term" value="C:plasma membrane"/>
    <property type="evidence" value="ECO:0007669"/>
    <property type="project" value="TreeGrafter"/>
</dbReference>
<evidence type="ECO:0000256" key="1">
    <source>
        <dbReference type="ARBA" id="ARBA00004141"/>
    </source>
</evidence>
<feature type="chain" id="PRO_5044116574" evidence="11">
    <location>
        <begin position="25"/>
        <end position="422"/>
    </location>
</feature>
<dbReference type="Pfam" id="PF03471">
    <property type="entry name" value="CorC_HlyC"/>
    <property type="match status" value="1"/>
</dbReference>
<dbReference type="InterPro" id="IPR044751">
    <property type="entry name" value="Ion_transp-like_CBS"/>
</dbReference>
<organism evidence="14 16">
    <name type="scientific">Caproicibacter fermentans</name>
    <dbReference type="NCBI Taxonomy" id="2576756"/>
    <lineage>
        <taxon>Bacteria</taxon>
        <taxon>Bacillati</taxon>
        <taxon>Bacillota</taxon>
        <taxon>Clostridia</taxon>
        <taxon>Eubacteriales</taxon>
        <taxon>Acutalibacteraceae</taxon>
        <taxon>Caproicibacter</taxon>
    </lineage>
</organism>
<feature type="signal peptide" evidence="11">
    <location>
        <begin position="1"/>
        <end position="24"/>
    </location>
</feature>
<dbReference type="Gene3D" id="3.30.465.10">
    <property type="match status" value="1"/>
</dbReference>
<evidence type="ECO:0000256" key="8">
    <source>
        <dbReference type="PROSITE-ProRule" id="PRU00703"/>
    </source>
</evidence>
<evidence type="ECO:0000256" key="2">
    <source>
        <dbReference type="ARBA" id="ARBA00006337"/>
    </source>
</evidence>
<dbReference type="RefSeq" id="WP_156990183.1">
    <property type="nucleotide sequence ID" value="NZ_CP060286.1"/>
</dbReference>
<evidence type="ECO:0000256" key="10">
    <source>
        <dbReference type="SAM" id="Phobius"/>
    </source>
</evidence>
<dbReference type="PROSITE" id="PS51371">
    <property type="entry name" value="CBS"/>
    <property type="match status" value="2"/>
</dbReference>